<evidence type="ECO:0000256" key="6">
    <source>
        <dbReference type="ARBA" id="ARBA00022989"/>
    </source>
</evidence>
<comment type="subcellular location">
    <subcellularLocation>
        <location evidence="1">Membrane</location>
        <topology evidence="1">Multi-pass membrane protein</topology>
    </subcellularLocation>
</comment>
<reference evidence="13 14" key="1">
    <citation type="submission" date="2015-01" db="EMBL/GenBank/DDBJ databases">
        <title>Evolution of Trichinella species and genotypes.</title>
        <authorList>
            <person name="Korhonen P.K."/>
            <person name="Edoardo P."/>
            <person name="Giuseppe L.R."/>
            <person name="Gasser R.B."/>
        </authorList>
    </citation>
    <scope>NUCLEOTIDE SEQUENCE [LARGE SCALE GENOMIC DNA]</scope>
    <source>
        <strain evidence="13">ISS13</strain>
    </source>
</reference>
<comment type="caution">
    <text evidence="13">The sequence shown here is derived from an EMBL/GenBank/DDBJ whole genome shotgun (WGS) entry which is preliminary data.</text>
</comment>
<dbReference type="AlphaFoldDB" id="A0A0V1F0Z1"/>
<dbReference type="Pfam" id="PF01545">
    <property type="entry name" value="Cation_efflux"/>
    <property type="match status" value="1"/>
</dbReference>
<keyword evidence="3" id="KW-0813">Transport</keyword>
<evidence type="ECO:0000256" key="1">
    <source>
        <dbReference type="ARBA" id="ARBA00004141"/>
    </source>
</evidence>
<sequence length="1011" mass="111677">LVSFRSLFHRVWLGVLFAAGRVRFHRQPGHLLRMLSHGMFGQVVDHALGETTVVGRVGGRLPGDDHFRDFPARHADNLRRHGVALLHPVEIGQFETTDGERPGPSADRRLGNVALEQTLALVECGQGKLDHFVQTVVDSPVELFRSVCGQDEAEVARLVAGTVEEGVERGSAAPGGRRPVEQFVDLGDRVPAQRRHVTAGHHRVVHAGVGCEPFGEQRLAGARRTVEEEVAVEAAVAFGVLGGDRHVTQTSLQTRLQDHAGQRVAWSAEHFRHRPHRLPDEIGHAQSGRVSNQARPGQTRLGVPGRDRRRPLGRVQAGREHGQAGGRVHQGAQVREEAAQTATDHLAAGGDRLQHRRATFLLPHPQLFQVYFPIFPLNRSPCSGFLLHTLHVVLVLQFQLLFYSSPAYRFLLLHRLLLPPQRLLLLAPSQRLLVGEPFPGQLVLVFSFQLELLAFFGHCPALLLFENSPLLHLALLGRRFELFYPLLQLHLPDEPTPTLLSHSSTVLIHEPLSQPVPALTNRTSKPFDSCPAVFVHFQEAGAVAVAAPTPHPTAEIPQAALFRTLSAFQPFHMQTHSDRSRVNAAFENEFALGSETTLDTACAAAVVSGRLRHKRNPEPVASFSSFEQLKAEPTPQTEATNSEECERDFVDDHCHFRPLKAHDNHNAQARLVIVIGLCVLFMIVELVGGTIAGSLAIMTDAAHMLSDVAGFVIAYFAIWIGKRPATRYFTFGFYRSEILGALLSIFIIWTMTAVLVYLAVLRVIDQDYYIDADAMLITASCGVVFNMVIGCVLHRCGVGGHSHGDFGSSDDQDFTPAVGHNDRVNIVGAGAGGGTSVQFAQMQKSKKPADNINIRAATMHILGDFVQSVGVLVGASLIKVNSQWKLADPICTFIFSLMVIATTVKVFRDVIWTLLETVPLDFAYKKLEADLRRIQGVRAIHDLHVWALTVGKVVIDAHLAVDADHEFYEVQCEASRLLRFKYHAWYSTVQVEPYDRHVMAICKECSSLERY</sequence>
<feature type="transmembrane region" description="Helical" evidence="10">
    <location>
        <begin position="671"/>
        <end position="695"/>
    </location>
</feature>
<gene>
    <name evidence="13" type="primary">Slc30a2</name>
    <name evidence="13" type="ORF">T4A_13218</name>
</gene>
<evidence type="ECO:0000256" key="9">
    <source>
        <dbReference type="SAM" id="MobiDB-lite"/>
    </source>
</evidence>
<keyword evidence="6 10" id="KW-1133">Transmembrane helix</keyword>
<keyword evidence="7" id="KW-0406">Ion transport</keyword>
<dbReference type="InterPro" id="IPR050681">
    <property type="entry name" value="CDF/SLC30A"/>
</dbReference>
<feature type="transmembrane region" description="Helical" evidence="10">
    <location>
        <begin position="701"/>
        <end position="720"/>
    </location>
</feature>
<feature type="region of interest" description="Disordered" evidence="9">
    <location>
        <begin position="622"/>
        <end position="643"/>
    </location>
</feature>
<keyword evidence="4 10" id="KW-0812">Transmembrane</keyword>
<dbReference type="PANTHER" id="PTHR11562:SF84">
    <property type="entry name" value="LD05335P"/>
    <property type="match status" value="1"/>
</dbReference>
<dbReference type="GO" id="GO:0005886">
    <property type="term" value="C:plasma membrane"/>
    <property type="evidence" value="ECO:0007669"/>
    <property type="project" value="TreeGrafter"/>
</dbReference>
<keyword evidence="8 10" id="KW-0472">Membrane</keyword>
<dbReference type="Proteomes" id="UP000054632">
    <property type="component" value="Unassembled WGS sequence"/>
</dbReference>
<organism evidence="13 14">
    <name type="scientific">Trichinella pseudospiralis</name>
    <name type="common">Parasitic roundworm</name>
    <dbReference type="NCBI Taxonomy" id="6337"/>
    <lineage>
        <taxon>Eukaryota</taxon>
        <taxon>Metazoa</taxon>
        <taxon>Ecdysozoa</taxon>
        <taxon>Nematoda</taxon>
        <taxon>Enoplea</taxon>
        <taxon>Dorylaimia</taxon>
        <taxon>Trichinellida</taxon>
        <taxon>Trichinellidae</taxon>
        <taxon>Trichinella</taxon>
    </lineage>
</organism>
<dbReference type="PANTHER" id="PTHR11562">
    <property type="entry name" value="CATION EFFLUX PROTEIN/ ZINC TRANSPORTER"/>
    <property type="match status" value="1"/>
</dbReference>
<dbReference type="InterPro" id="IPR027469">
    <property type="entry name" value="Cation_efflux_TMD_sf"/>
</dbReference>
<comment type="similarity">
    <text evidence="2">Belongs to the cation diffusion facilitator (CDF) transporter (TC 2.A.4) family. SLC30A subfamily.</text>
</comment>
<evidence type="ECO:0000313" key="13">
    <source>
        <dbReference type="EMBL" id="KRY79611.1"/>
    </source>
</evidence>
<evidence type="ECO:0000313" key="14">
    <source>
        <dbReference type="Proteomes" id="UP000054632"/>
    </source>
</evidence>
<feature type="non-terminal residue" evidence="13">
    <location>
        <position position="1"/>
    </location>
</feature>
<feature type="domain" description="Cation efflux protein cytoplasmic" evidence="12">
    <location>
        <begin position="922"/>
        <end position="994"/>
    </location>
</feature>
<evidence type="ECO:0000259" key="11">
    <source>
        <dbReference type="Pfam" id="PF01545"/>
    </source>
</evidence>
<feature type="non-terminal residue" evidence="13">
    <location>
        <position position="1011"/>
    </location>
</feature>
<dbReference type="EMBL" id="JYDR01000001">
    <property type="protein sequence ID" value="KRY79611.1"/>
    <property type="molecule type" value="Genomic_DNA"/>
</dbReference>
<evidence type="ECO:0000256" key="4">
    <source>
        <dbReference type="ARBA" id="ARBA00022692"/>
    </source>
</evidence>
<accession>A0A0V1F0Z1</accession>
<dbReference type="InterPro" id="IPR036837">
    <property type="entry name" value="Cation_efflux_CTD_sf"/>
</dbReference>
<evidence type="ECO:0000256" key="2">
    <source>
        <dbReference type="ARBA" id="ARBA00008873"/>
    </source>
</evidence>
<name>A0A0V1F0Z1_TRIPS</name>
<evidence type="ECO:0000256" key="8">
    <source>
        <dbReference type="ARBA" id="ARBA00023136"/>
    </source>
</evidence>
<evidence type="ECO:0000256" key="10">
    <source>
        <dbReference type="SAM" id="Phobius"/>
    </source>
</evidence>
<evidence type="ECO:0000256" key="7">
    <source>
        <dbReference type="ARBA" id="ARBA00023065"/>
    </source>
</evidence>
<evidence type="ECO:0000256" key="3">
    <source>
        <dbReference type="ARBA" id="ARBA00022448"/>
    </source>
</evidence>
<dbReference type="NCBIfam" id="TIGR01297">
    <property type="entry name" value="CDF"/>
    <property type="match status" value="1"/>
</dbReference>
<keyword evidence="5" id="KW-0864">Zinc transport</keyword>
<feature type="region of interest" description="Disordered" evidence="9">
    <location>
        <begin position="282"/>
        <end position="330"/>
    </location>
</feature>
<proteinExistence type="inferred from homology"/>
<dbReference type="GO" id="GO:0005385">
    <property type="term" value="F:zinc ion transmembrane transporter activity"/>
    <property type="evidence" value="ECO:0007669"/>
    <property type="project" value="TreeGrafter"/>
</dbReference>
<keyword evidence="5" id="KW-0862">Zinc</keyword>
<dbReference type="InterPro" id="IPR058533">
    <property type="entry name" value="Cation_efflux_TM"/>
</dbReference>
<dbReference type="InterPro" id="IPR027470">
    <property type="entry name" value="Cation_efflux_CTD"/>
</dbReference>
<dbReference type="SUPFAM" id="SSF160240">
    <property type="entry name" value="Cation efflux protein cytoplasmic domain-like"/>
    <property type="match status" value="1"/>
</dbReference>
<dbReference type="SUPFAM" id="SSF161111">
    <property type="entry name" value="Cation efflux protein transmembrane domain-like"/>
    <property type="match status" value="1"/>
</dbReference>
<evidence type="ECO:0000259" key="12">
    <source>
        <dbReference type="Pfam" id="PF16916"/>
    </source>
</evidence>
<feature type="transmembrane region" description="Helical" evidence="10">
    <location>
        <begin position="741"/>
        <end position="760"/>
    </location>
</feature>
<feature type="domain" description="Cation efflux protein transmembrane" evidence="11">
    <location>
        <begin position="671"/>
        <end position="915"/>
    </location>
</feature>
<evidence type="ECO:0000256" key="5">
    <source>
        <dbReference type="ARBA" id="ARBA00022906"/>
    </source>
</evidence>
<dbReference type="Gene3D" id="1.20.1510.10">
    <property type="entry name" value="Cation efflux protein transmembrane domain"/>
    <property type="match status" value="1"/>
</dbReference>
<feature type="transmembrane region" description="Helical" evidence="10">
    <location>
        <begin position="442"/>
        <end position="465"/>
    </location>
</feature>
<dbReference type="Pfam" id="PF16916">
    <property type="entry name" value="ZT_dimer"/>
    <property type="match status" value="1"/>
</dbReference>
<protein>
    <submittedName>
        <fullName evidence="13">Zinc transporter 2</fullName>
    </submittedName>
</protein>
<dbReference type="GO" id="GO:0010043">
    <property type="term" value="P:response to zinc ion"/>
    <property type="evidence" value="ECO:0007669"/>
    <property type="project" value="TreeGrafter"/>
</dbReference>
<dbReference type="InterPro" id="IPR002524">
    <property type="entry name" value="Cation_efflux"/>
</dbReference>
<feature type="transmembrane region" description="Helical" evidence="10">
    <location>
        <begin position="772"/>
        <end position="793"/>
    </location>
</feature>